<proteinExistence type="predicted"/>
<dbReference type="InParanoid" id="H2XND9"/>
<reference evidence="2" key="3">
    <citation type="submission" date="2025-09" db="UniProtKB">
        <authorList>
            <consortium name="Ensembl"/>
        </authorList>
    </citation>
    <scope>IDENTIFICATION</scope>
</reference>
<sequence>MRQLFCNNTVYCVVINSLPFTLCCCFSAFFNK</sequence>
<reference evidence="3" key="1">
    <citation type="journal article" date="2002" name="Science">
        <title>The draft genome of Ciona intestinalis: insights into chordate and vertebrate origins.</title>
        <authorList>
            <person name="Dehal P."/>
            <person name="Satou Y."/>
            <person name="Campbell R.K."/>
            <person name="Chapman J."/>
            <person name="Degnan B."/>
            <person name="De Tomaso A."/>
            <person name="Davidson B."/>
            <person name="Di Gregorio A."/>
            <person name="Gelpke M."/>
            <person name="Goodstein D.M."/>
            <person name="Harafuji N."/>
            <person name="Hastings K.E."/>
            <person name="Ho I."/>
            <person name="Hotta K."/>
            <person name="Huang W."/>
            <person name="Kawashima T."/>
            <person name="Lemaire P."/>
            <person name="Martinez D."/>
            <person name="Meinertzhagen I.A."/>
            <person name="Necula S."/>
            <person name="Nonaka M."/>
            <person name="Putnam N."/>
            <person name="Rash S."/>
            <person name="Saiga H."/>
            <person name="Satake M."/>
            <person name="Terry A."/>
            <person name="Yamada L."/>
            <person name="Wang H.G."/>
            <person name="Awazu S."/>
            <person name="Azumi K."/>
            <person name="Boore J."/>
            <person name="Branno M."/>
            <person name="Chin-Bow S."/>
            <person name="DeSantis R."/>
            <person name="Doyle S."/>
            <person name="Francino P."/>
            <person name="Keys D.N."/>
            <person name="Haga S."/>
            <person name="Hayashi H."/>
            <person name="Hino K."/>
            <person name="Imai K.S."/>
            <person name="Inaba K."/>
            <person name="Kano S."/>
            <person name="Kobayashi K."/>
            <person name="Kobayashi M."/>
            <person name="Lee B.I."/>
            <person name="Makabe K.W."/>
            <person name="Manohar C."/>
            <person name="Matassi G."/>
            <person name="Medina M."/>
            <person name="Mochizuki Y."/>
            <person name="Mount S."/>
            <person name="Morishita T."/>
            <person name="Miura S."/>
            <person name="Nakayama A."/>
            <person name="Nishizaka S."/>
            <person name="Nomoto H."/>
            <person name="Ohta F."/>
            <person name="Oishi K."/>
            <person name="Rigoutsos I."/>
            <person name="Sano M."/>
            <person name="Sasaki A."/>
            <person name="Sasakura Y."/>
            <person name="Shoguchi E."/>
            <person name="Shin-i T."/>
            <person name="Spagnuolo A."/>
            <person name="Stainier D."/>
            <person name="Suzuki M.M."/>
            <person name="Tassy O."/>
            <person name="Takatori N."/>
            <person name="Tokuoka M."/>
            <person name="Yagi K."/>
            <person name="Yoshizaki F."/>
            <person name="Wada S."/>
            <person name="Zhang C."/>
            <person name="Hyatt P.D."/>
            <person name="Larimer F."/>
            <person name="Detter C."/>
            <person name="Doggett N."/>
            <person name="Glavina T."/>
            <person name="Hawkins T."/>
            <person name="Richardson P."/>
            <person name="Lucas S."/>
            <person name="Kohara Y."/>
            <person name="Levine M."/>
            <person name="Satoh N."/>
            <person name="Rokhsar D.S."/>
        </authorList>
    </citation>
    <scope>NUCLEOTIDE SEQUENCE [LARGE SCALE GENOMIC DNA]</scope>
</reference>
<keyword evidence="1" id="KW-0812">Transmembrane</keyword>
<reference evidence="2" key="2">
    <citation type="submission" date="2025-08" db="UniProtKB">
        <authorList>
            <consortium name="Ensembl"/>
        </authorList>
    </citation>
    <scope>IDENTIFICATION</scope>
</reference>
<keyword evidence="1" id="KW-1133">Transmembrane helix</keyword>
<evidence type="ECO:0000313" key="2">
    <source>
        <dbReference type="Ensembl" id="ENSCINP00000031172.1"/>
    </source>
</evidence>
<keyword evidence="1" id="KW-0472">Membrane</keyword>
<dbReference type="AlphaFoldDB" id="H2XND9"/>
<evidence type="ECO:0000256" key="1">
    <source>
        <dbReference type="SAM" id="Phobius"/>
    </source>
</evidence>
<name>H2XND9_CIOIN</name>
<evidence type="ECO:0000313" key="3">
    <source>
        <dbReference type="Proteomes" id="UP000008144"/>
    </source>
</evidence>
<protein>
    <submittedName>
        <fullName evidence="2">Uncharacterized protein</fullName>
    </submittedName>
</protein>
<dbReference type="Proteomes" id="UP000008144">
    <property type="component" value="Unassembled WGS sequence"/>
</dbReference>
<dbReference type="Ensembl" id="ENSCINT00000036257.1">
    <property type="protein sequence ID" value="ENSCINP00000031172.1"/>
    <property type="gene ID" value="ENSCING00000021588.1"/>
</dbReference>
<keyword evidence="3" id="KW-1185">Reference proteome</keyword>
<dbReference type="HOGENOM" id="CLU_3392176_0_0_1"/>
<accession>H2XND9</accession>
<feature type="transmembrane region" description="Helical" evidence="1">
    <location>
        <begin position="9"/>
        <end position="30"/>
    </location>
</feature>
<organism evidence="2 3">
    <name type="scientific">Ciona intestinalis</name>
    <name type="common">Transparent sea squirt</name>
    <name type="synonym">Ascidia intestinalis</name>
    <dbReference type="NCBI Taxonomy" id="7719"/>
    <lineage>
        <taxon>Eukaryota</taxon>
        <taxon>Metazoa</taxon>
        <taxon>Chordata</taxon>
        <taxon>Tunicata</taxon>
        <taxon>Ascidiacea</taxon>
        <taxon>Phlebobranchia</taxon>
        <taxon>Cionidae</taxon>
        <taxon>Ciona</taxon>
    </lineage>
</organism>